<protein>
    <recommendedName>
        <fullName evidence="4">DUF3024 domain-containing protein</fullName>
    </recommendedName>
</protein>
<evidence type="ECO:0000313" key="2">
    <source>
        <dbReference type="EMBL" id="ACB33679.1"/>
    </source>
</evidence>
<proteinExistence type="predicted"/>
<gene>
    <name evidence="2" type="ordered locus">Lcho_1411</name>
</gene>
<organism evidence="2 3">
    <name type="scientific">Leptothrix cholodnii (strain ATCC 51168 / LMG 8142 / SP-6)</name>
    <name type="common">Leptothrix discophora (strain SP-6)</name>
    <dbReference type="NCBI Taxonomy" id="395495"/>
    <lineage>
        <taxon>Bacteria</taxon>
        <taxon>Pseudomonadati</taxon>
        <taxon>Pseudomonadota</taxon>
        <taxon>Betaproteobacteria</taxon>
        <taxon>Burkholderiales</taxon>
        <taxon>Sphaerotilaceae</taxon>
        <taxon>Leptothrix</taxon>
    </lineage>
</organism>
<dbReference type="AlphaFoldDB" id="B1Y752"/>
<dbReference type="Pfam" id="PF11225">
    <property type="entry name" value="DUF3024"/>
    <property type="match status" value="1"/>
</dbReference>
<evidence type="ECO:0008006" key="4">
    <source>
        <dbReference type="Google" id="ProtNLM"/>
    </source>
</evidence>
<accession>B1Y752</accession>
<keyword evidence="3" id="KW-1185">Reference proteome</keyword>
<evidence type="ECO:0000313" key="3">
    <source>
        <dbReference type="Proteomes" id="UP000001693"/>
    </source>
</evidence>
<dbReference type="HOGENOM" id="CLU_161860_0_0_4"/>
<dbReference type="Proteomes" id="UP000001693">
    <property type="component" value="Chromosome"/>
</dbReference>
<name>B1Y752_LEPCP</name>
<dbReference type="KEGG" id="lch:Lcho_1411"/>
<dbReference type="STRING" id="395495.Lcho_1411"/>
<feature type="region of interest" description="Disordered" evidence="1">
    <location>
        <begin position="1"/>
        <end position="30"/>
    </location>
</feature>
<dbReference type="EMBL" id="CP001013">
    <property type="protein sequence ID" value="ACB33679.1"/>
    <property type="molecule type" value="Genomic_DNA"/>
</dbReference>
<reference evidence="2 3" key="1">
    <citation type="submission" date="2008-03" db="EMBL/GenBank/DDBJ databases">
        <title>Complete sequence of Leptothrix cholodnii SP-6.</title>
        <authorList>
            <consortium name="US DOE Joint Genome Institute"/>
            <person name="Copeland A."/>
            <person name="Lucas S."/>
            <person name="Lapidus A."/>
            <person name="Glavina del Rio T."/>
            <person name="Dalin E."/>
            <person name="Tice H."/>
            <person name="Bruce D."/>
            <person name="Goodwin L."/>
            <person name="Pitluck S."/>
            <person name="Chertkov O."/>
            <person name="Brettin T."/>
            <person name="Detter J.C."/>
            <person name="Han C."/>
            <person name="Kuske C.R."/>
            <person name="Schmutz J."/>
            <person name="Larimer F."/>
            <person name="Land M."/>
            <person name="Hauser L."/>
            <person name="Kyrpides N."/>
            <person name="Lykidis A."/>
            <person name="Emerson D."/>
            <person name="Richardson P."/>
        </authorList>
    </citation>
    <scope>NUCLEOTIDE SEQUENCE [LARGE SCALE GENOMIC DNA]</scope>
    <source>
        <strain evidence="3">ATCC 51168 / LMG 8142 / SP-6</strain>
    </source>
</reference>
<sequence>MRALKAARPRRSATGSRDEPAEPPAVRSAAVSSLDARRIENALDQRSRYKYVQPRFLREGRGWKIASPNCSRNVDSAGGEIDIAWLVPVAAGRQGLDGGWLLYARDHAQDCWQLKRHDASLPALLAHLCADPDREFWV</sequence>
<feature type="compositionally biased region" description="Basic residues" evidence="1">
    <location>
        <begin position="1"/>
        <end position="11"/>
    </location>
</feature>
<dbReference type="InterPro" id="IPR021388">
    <property type="entry name" value="DUF3024"/>
</dbReference>
<evidence type="ECO:0000256" key="1">
    <source>
        <dbReference type="SAM" id="MobiDB-lite"/>
    </source>
</evidence>
<dbReference type="eggNOG" id="ENOG5032TH1">
    <property type="taxonomic scope" value="Bacteria"/>
</dbReference>